<keyword evidence="1" id="KW-1185">Reference proteome</keyword>
<evidence type="ECO:0000313" key="1">
    <source>
        <dbReference type="Proteomes" id="UP000095283"/>
    </source>
</evidence>
<evidence type="ECO:0000313" key="2">
    <source>
        <dbReference type="WBParaSite" id="Hba_09186"/>
    </source>
</evidence>
<proteinExistence type="predicted"/>
<sequence length="35" mass="4405">MKETDRYICWIYMNNRSVVQYGFYHCYDCMHSFLS</sequence>
<protein>
    <submittedName>
        <fullName evidence="2">DUF2197 domain-containing protein</fullName>
    </submittedName>
</protein>
<organism evidence="1 2">
    <name type="scientific">Heterorhabditis bacteriophora</name>
    <name type="common">Entomopathogenic nematode worm</name>
    <dbReference type="NCBI Taxonomy" id="37862"/>
    <lineage>
        <taxon>Eukaryota</taxon>
        <taxon>Metazoa</taxon>
        <taxon>Ecdysozoa</taxon>
        <taxon>Nematoda</taxon>
        <taxon>Chromadorea</taxon>
        <taxon>Rhabditida</taxon>
        <taxon>Rhabditina</taxon>
        <taxon>Rhabditomorpha</taxon>
        <taxon>Strongyloidea</taxon>
        <taxon>Heterorhabditidae</taxon>
        <taxon>Heterorhabditis</taxon>
    </lineage>
</organism>
<name>A0A1I7WVL3_HETBA</name>
<dbReference type="AlphaFoldDB" id="A0A1I7WVL3"/>
<accession>A0A1I7WVL3</accession>
<reference evidence="2" key="1">
    <citation type="submission" date="2016-11" db="UniProtKB">
        <authorList>
            <consortium name="WormBaseParasite"/>
        </authorList>
    </citation>
    <scope>IDENTIFICATION</scope>
</reference>
<dbReference type="Proteomes" id="UP000095283">
    <property type="component" value="Unplaced"/>
</dbReference>
<dbReference type="WBParaSite" id="Hba_09186">
    <property type="protein sequence ID" value="Hba_09186"/>
    <property type="gene ID" value="Hba_09186"/>
</dbReference>